<dbReference type="InterPro" id="IPR020084">
    <property type="entry name" value="NUDIX_hydrolase_CS"/>
</dbReference>
<evidence type="ECO:0000313" key="3">
    <source>
        <dbReference type="EMBL" id="MBD7993966.1"/>
    </source>
</evidence>
<dbReference type="InterPro" id="IPR015797">
    <property type="entry name" value="NUDIX_hydrolase-like_dom_sf"/>
</dbReference>
<dbReference type="PROSITE" id="PS00893">
    <property type="entry name" value="NUDIX_BOX"/>
    <property type="match status" value="1"/>
</dbReference>
<dbReference type="InterPro" id="IPR000086">
    <property type="entry name" value="NUDIX_hydrolase_dom"/>
</dbReference>
<keyword evidence="4" id="KW-1185">Reference proteome</keyword>
<dbReference type="SUPFAM" id="SSF55811">
    <property type="entry name" value="Nudix"/>
    <property type="match status" value="1"/>
</dbReference>
<dbReference type="Gene3D" id="3.90.79.10">
    <property type="entry name" value="Nucleoside Triphosphate Pyrophosphohydrolase"/>
    <property type="match status" value="1"/>
</dbReference>
<dbReference type="Pfam" id="PF00293">
    <property type="entry name" value="NUDIX"/>
    <property type="match status" value="1"/>
</dbReference>
<dbReference type="InterPro" id="IPR051325">
    <property type="entry name" value="Nudix_hydrolase_domain"/>
</dbReference>
<dbReference type="PROSITE" id="PS51462">
    <property type="entry name" value="NUDIX"/>
    <property type="match status" value="1"/>
</dbReference>
<evidence type="ECO:0000256" key="1">
    <source>
        <dbReference type="ARBA" id="ARBA00022801"/>
    </source>
</evidence>
<accession>A0ABR8UP17</accession>
<sequence length="151" mass="16889">MITSAGILLYRLARSGEREVWIAHMGGPFWAGKDEHAWSIPKGEYGPDEDPYIAALREFEEEMGSPAPPADYRLLGEFRQSSRKTITVFCAESDFLPEQIVSNTFSLEWPPHSGRFQEVPEIDDAGWFSVGAARTKLVKGQLQVLDALETS</sequence>
<evidence type="ECO:0000313" key="4">
    <source>
        <dbReference type="Proteomes" id="UP000609874"/>
    </source>
</evidence>
<feature type="domain" description="Nudix hydrolase" evidence="2">
    <location>
        <begin position="1"/>
        <end position="150"/>
    </location>
</feature>
<dbReference type="Proteomes" id="UP000609874">
    <property type="component" value="Unassembled WGS sequence"/>
</dbReference>
<organism evidence="3 4">
    <name type="scientific">Arthrobacter gallicola</name>
    <dbReference type="NCBI Taxonomy" id="2762225"/>
    <lineage>
        <taxon>Bacteria</taxon>
        <taxon>Bacillati</taxon>
        <taxon>Actinomycetota</taxon>
        <taxon>Actinomycetes</taxon>
        <taxon>Micrococcales</taxon>
        <taxon>Micrococcaceae</taxon>
        <taxon>Arthrobacter</taxon>
    </lineage>
</organism>
<dbReference type="EMBL" id="JACSQD010000001">
    <property type="protein sequence ID" value="MBD7993966.1"/>
    <property type="molecule type" value="Genomic_DNA"/>
</dbReference>
<evidence type="ECO:0000259" key="2">
    <source>
        <dbReference type="PROSITE" id="PS51462"/>
    </source>
</evidence>
<dbReference type="PANTHER" id="PTHR21340">
    <property type="entry name" value="DIADENOSINE 5,5-P1,P4-TETRAPHOSPHATE PYROPHOSPHOHYDROLASE MUTT"/>
    <property type="match status" value="1"/>
</dbReference>
<reference evidence="3 4" key="1">
    <citation type="submission" date="2020-08" db="EMBL/GenBank/DDBJ databases">
        <title>A Genomic Blueprint of the Chicken Gut Microbiome.</title>
        <authorList>
            <person name="Gilroy R."/>
            <person name="Ravi A."/>
            <person name="Getino M."/>
            <person name="Pursley I."/>
            <person name="Horton D.L."/>
            <person name="Alikhan N.-F."/>
            <person name="Baker D."/>
            <person name="Gharbi K."/>
            <person name="Hall N."/>
            <person name="Watson M."/>
            <person name="Adriaenssens E.M."/>
            <person name="Foster-Nyarko E."/>
            <person name="Jarju S."/>
            <person name="Secka A."/>
            <person name="Antonio M."/>
            <person name="Oren A."/>
            <person name="Chaudhuri R."/>
            <person name="La Ragione R.M."/>
            <person name="Hildebrand F."/>
            <person name="Pallen M.J."/>
        </authorList>
    </citation>
    <scope>NUCLEOTIDE SEQUENCE [LARGE SCALE GENOMIC DNA]</scope>
    <source>
        <strain evidence="3 4">Sa2CUA1</strain>
    </source>
</reference>
<dbReference type="CDD" id="cd04662">
    <property type="entry name" value="NUDIX_Hydrolase"/>
    <property type="match status" value="1"/>
</dbReference>
<dbReference type="PANTHER" id="PTHR21340:SF7">
    <property type="entry name" value="NUDIX HYDROLASE DOMAIN-CONTAINING PROTEIN"/>
    <property type="match status" value="1"/>
</dbReference>
<keyword evidence="1" id="KW-0378">Hydrolase</keyword>
<comment type="caution">
    <text evidence="3">The sequence shown here is derived from an EMBL/GenBank/DDBJ whole genome shotgun (WGS) entry which is preliminary data.</text>
</comment>
<protein>
    <submittedName>
        <fullName evidence="3">NUDIX domain-containing protein</fullName>
    </submittedName>
</protein>
<proteinExistence type="predicted"/>
<name>A0ABR8UP17_9MICC</name>
<dbReference type="RefSeq" id="WP_191806367.1">
    <property type="nucleotide sequence ID" value="NZ_JACSQD010000001.1"/>
</dbReference>
<gene>
    <name evidence="3" type="ORF">H9639_01465</name>
</gene>